<dbReference type="EMBL" id="JARQZJ010000129">
    <property type="protein sequence ID" value="KAK9891674.1"/>
    <property type="molecule type" value="Genomic_DNA"/>
</dbReference>
<dbReference type="Proteomes" id="UP001431783">
    <property type="component" value="Unassembled WGS sequence"/>
</dbReference>
<gene>
    <name evidence="1" type="ORF">WA026_015641</name>
</gene>
<reference evidence="1 2" key="1">
    <citation type="submission" date="2023-03" db="EMBL/GenBank/DDBJ databases">
        <title>Genome insight into feeding habits of ladybird beetles.</title>
        <authorList>
            <person name="Li H.-S."/>
            <person name="Huang Y.-H."/>
            <person name="Pang H."/>
        </authorList>
    </citation>
    <scope>NUCLEOTIDE SEQUENCE [LARGE SCALE GENOMIC DNA]</scope>
    <source>
        <strain evidence="1">SYSU_2023b</strain>
        <tissue evidence="1">Whole body</tissue>
    </source>
</reference>
<sequence>MVISAELFDEISNTESSFFSPPIGTPSEDCSDSPLVIKELQPVCNAKLFILLFLNNSASYTNPVKKYTINTQRKLEANLNDHHALSNLCENIIPDLFCFSRDSEGGFAVFIWDITSSRLSPIHLFCFSFAMSQREFQRNCFPPSVLCEGICTLCQKESSRLSH</sequence>
<dbReference type="AlphaFoldDB" id="A0AAW1VHF0"/>
<evidence type="ECO:0000313" key="1">
    <source>
        <dbReference type="EMBL" id="KAK9891674.1"/>
    </source>
</evidence>
<protein>
    <submittedName>
        <fullName evidence="1">Uncharacterized protein</fullName>
    </submittedName>
</protein>
<evidence type="ECO:0000313" key="2">
    <source>
        <dbReference type="Proteomes" id="UP001431783"/>
    </source>
</evidence>
<proteinExistence type="predicted"/>
<comment type="caution">
    <text evidence="1">The sequence shown here is derived from an EMBL/GenBank/DDBJ whole genome shotgun (WGS) entry which is preliminary data.</text>
</comment>
<keyword evidence="2" id="KW-1185">Reference proteome</keyword>
<accession>A0AAW1VHF0</accession>
<organism evidence="1 2">
    <name type="scientific">Henosepilachna vigintioctopunctata</name>
    <dbReference type="NCBI Taxonomy" id="420089"/>
    <lineage>
        <taxon>Eukaryota</taxon>
        <taxon>Metazoa</taxon>
        <taxon>Ecdysozoa</taxon>
        <taxon>Arthropoda</taxon>
        <taxon>Hexapoda</taxon>
        <taxon>Insecta</taxon>
        <taxon>Pterygota</taxon>
        <taxon>Neoptera</taxon>
        <taxon>Endopterygota</taxon>
        <taxon>Coleoptera</taxon>
        <taxon>Polyphaga</taxon>
        <taxon>Cucujiformia</taxon>
        <taxon>Coccinelloidea</taxon>
        <taxon>Coccinellidae</taxon>
        <taxon>Epilachninae</taxon>
        <taxon>Epilachnini</taxon>
        <taxon>Henosepilachna</taxon>
    </lineage>
</organism>
<name>A0AAW1VHF0_9CUCU</name>